<protein>
    <submittedName>
        <fullName evidence="1">Uncharacterized protein</fullName>
    </submittedName>
</protein>
<dbReference type="EMBL" id="CM042019">
    <property type="protein sequence ID" value="KAI3825130.1"/>
    <property type="molecule type" value="Genomic_DNA"/>
</dbReference>
<keyword evidence="2" id="KW-1185">Reference proteome</keyword>
<accession>A0ACB9JYT6</accession>
<evidence type="ECO:0000313" key="1">
    <source>
        <dbReference type="EMBL" id="KAI3825130.1"/>
    </source>
</evidence>
<gene>
    <name evidence="1" type="ORF">L1987_06606</name>
</gene>
<comment type="caution">
    <text evidence="1">The sequence shown here is derived from an EMBL/GenBank/DDBJ whole genome shotgun (WGS) entry which is preliminary data.</text>
</comment>
<reference evidence="2" key="1">
    <citation type="journal article" date="2022" name="Mol. Ecol. Resour.">
        <title>The genomes of chicory, endive, great burdock and yacon provide insights into Asteraceae palaeo-polyploidization history and plant inulin production.</title>
        <authorList>
            <person name="Fan W."/>
            <person name="Wang S."/>
            <person name="Wang H."/>
            <person name="Wang A."/>
            <person name="Jiang F."/>
            <person name="Liu H."/>
            <person name="Zhao H."/>
            <person name="Xu D."/>
            <person name="Zhang Y."/>
        </authorList>
    </citation>
    <scope>NUCLEOTIDE SEQUENCE [LARGE SCALE GENOMIC DNA]</scope>
    <source>
        <strain evidence="2">cv. Yunnan</strain>
    </source>
</reference>
<dbReference type="Proteomes" id="UP001056120">
    <property type="component" value="Linkage Group LG02"/>
</dbReference>
<organism evidence="1 2">
    <name type="scientific">Smallanthus sonchifolius</name>
    <dbReference type="NCBI Taxonomy" id="185202"/>
    <lineage>
        <taxon>Eukaryota</taxon>
        <taxon>Viridiplantae</taxon>
        <taxon>Streptophyta</taxon>
        <taxon>Embryophyta</taxon>
        <taxon>Tracheophyta</taxon>
        <taxon>Spermatophyta</taxon>
        <taxon>Magnoliopsida</taxon>
        <taxon>eudicotyledons</taxon>
        <taxon>Gunneridae</taxon>
        <taxon>Pentapetalae</taxon>
        <taxon>asterids</taxon>
        <taxon>campanulids</taxon>
        <taxon>Asterales</taxon>
        <taxon>Asteraceae</taxon>
        <taxon>Asteroideae</taxon>
        <taxon>Heliantheae alliance</taxon>
        <taxon>Millerieae</taxon>
        <taxon>Smallanthus</taxon>
    </lineage>
</organism>
<reference evidence="1 2" key="2">
    <citation type="journal article" date="2022" name="Mol. Ecol. Resour.">
        <title>The genomes of chicory, endive, great burdock and yacon provide insights into Asteraceae paleo-polyploidization history and plant inulin production.</title>
        <authorList>
            <person name="Fan W."/>
            <person name="Wang S."/>
            <person name="Wang H."/>
            <person name="Wang A."/>
            <person name="Jiang F."/>
            <person name="Liu H."/>
            <person name="Zhao H."/>
            <person name="Xu D."/>
            <person name="Zhang Y."/>
        </authorList>
    </citation>
    <scope>NUCLEOTIDE SEQUENCE [LARGE SCALE GENOMIC DNA]</scope>
    <source>
        <strain evidence="2">cv. Yunnan</strain>
        <tissue evidence="1">Leaves</tissue>
    </source>
</reference>
<name>A0ACB9JYT6_9ASTR</name>
<sequence>MILLHSYDVINAIEDYRSILKDTERNQQVDAGAVEVVIDDVHSSGVGFERAIRRRRRLWSTAATVAVVVDDSGSAHSVRGFNDRPWFQPINTGGSMVARGRPSGYLCTSLTATQFETLTRCFAEI</sequence>
<proteinExistence type="predicted"/>
<evidence type="ECO:0000313" key="2">
    <source>
        <dbReference type="Proteomes" id="UP001056120"/>
    </source>
</evidence>